<name>A0A392SJQ0_9FABA</name>
<sequence>MASTSNNHIDDDQDIVIRSPPWEHNTVLSPVQGNDDQIPVNNTDDPKDGE</sequence>
<organism evidence="2 3">
    <name type="scientific">Trifolium medium</name>
    <dbReference type="NCBI Taxonomy" id="97028"/>
    <lineage>
        <taxon>Eukaryota</taxon>
        <taxon>Viridiplantae</taxon>
        <taxon>Streptophyta</taxon>
        <taxon>Embryophyta</taxon>
        <taxon>Tracheophyta</taxon>
        <taxon>Spermatophyta</taxon>
        <taxon>Magnoliopsida</taxon>
        <taxon>eudicotyledons</taxon>
        <taxon>Gunneridae</taxon>
        <taxon>Pentapetalae</taxon>
        <taxon>rosids</taxon>
        <taxon>fabids</taxon>
        <taxon>Fabales</taxon>
        <taxon>Fabaceae</taxon>
        <taxon>Papilionoideae</taxon>
        <taxon>50 kb inversion clade</taxon>
        <taxon>NPAAA clade</taxon>
        <taxon>Hologalegina</taxon>
        <taxon>IRL clade</taxon>
        <taxon>Trifolieae</taxon>
        <taxon>Trifolium</taxon>
    </lineage>
</organism>
<reference evidence="2 3" key="1">
    <citation type="journal article" date="2018" name="Front. Plant Sci.">
        <title>Red Clover (Trifolium pratense) and Zigzag Clover (T. medium) - A Picture of Genomic Similarities and Differences.</title>
        <authorList>
            <person name="Dluhosova J."/>
            <person name="Istvanek J."/>
            <person name="Nedelnik J."/>
            <person name="Repkova J."/>
        </authorList>
    </citation>
    <scope>NUCLEOTIDE SEQUENCE [LARGE SCALE GENOMIC DNA]</scope>
    <source>
        <strain evidence="3">cv. 10/8</strain>
        <tissue evidence="2">Leaf</tissue>
    </source>
</reference>
<feature type="compositionally biased region" description="Polar residues" evidence="1">
    <location>
        <begin position="26"/>
        <end position="43"/>
    </location>
</feature>
<comment type="caution">
    <text evidence="2">The sequence shown here is derived from an EMBL/GenBank/DDBJ whole genome shotgun (WGS) entry which is preliminary data.</text>
</comment>
<evidence type="ECO:0000313" key="3">
    <source>
        <dbReference type="Proteomes" id="UP000265520"/>
    </source>
</evidence>
<evidence type="ECO:0000313" key="2">
    <source>
        <dbReference type="EMBL" id="MCI48096.1"/>
    </source>
</evidence>
<feature type="region of interest" description="Disordered" evidence="1">
    <location>
        <begin position="1"/>
        <end position="50"/>
    </location>
</feature>
<keyword evidence="3" id="KW-1185">Reference proteome</keyword>
<dbReference type="EMBL" id="LXQA010381599">
    <property type="protein sequence ID" value="MCI48096.1"/>
    <property type="molecule type" value="Genomic_DNA"/>
</dbReference>
<protein>
    <submittedName>
        <fullName evidence="2">Uncharacterized protein</fullName>
    </submittedName>
</protein>
<evidence type="ECO:0000256" key="1">
    <source>
        <dbReference type="SAM" id="MobiDB-lite"/>
    </source>
</evidence>
<proteinExistence type="predicted"/>
<accession>A0A392SJQ0</accession>
<dbReference type="AlphaFoldDB" id="A0A392SJQ0"/>
<dbReference type="Proteomes" id="UP000265520">
    <property type="component" value="Unassembled WGS sequence"/>
</dbReference>